<evidence type="ECO:0000256" key="10">
    <source>
        <dbReference type="ARBA" id="ARBA00023209"/>
    </source>
</evidence>
<keyword evidence="4" id="KW-0444">Lipid biosynthesis</keyword>
<dbReference type="Proteomes" id="UP000247498">
    <property type="component" value="Unassembled WGS sequence"/>
</dbReference>
<dbReference type="InterPro" id="IPR050324">
    <property type="entry name" value="CDP-alcohol_PTase-I"/>
</dbReference>
<evidence type="ECO:0000256" key="8">
    <source>
        <dbReference type="ARBA" id="ARBA00023098"/>
    </source>
</evidence>
<dbReference type="InterPro" id="IPR000462">
    <property type="entry name" value="CDP-OH_P_trans"/>
</dbReference>
<dbReference type="AlphaFoldDB" id="A0A2V0NY71"/>
<evidence type="ECO:0000256" key="2">
    <source>
        <dbReference type="ARBA" id="ARBA00004141"/>
    </source>
</evidence>
<feature type="compositionally biased region" description="Low complexity" evidence="13">
    <location>
        <begin position="104"/>
        <end position="116"/>
    </location>
</feature>
<gene>
    <name evidence="15" type="ORF">Rsub_05180</name>
</gene>
<evidence type="ECO:0000256" key="7">
    <source>
        <dbReference type="ARBA" id="ARBA00022989"/>
    </source>
</evidence>
<dbReference type="InParanoid" id="A0A2V0NY71"/>
<sequence>MPALTRLLQGLGGVPAPSSAGLSALGRVAAGPGSAAAAARCAPLRSPAAVACPAAAAAPLLQRAAAWRPRCAYSGPGCSAAATAAAAGLGPRRVRRGDGPTLLGSGSSSRPCSSGISGSISGRISISSGGARRGARCHAAAADGGAAAGGTIFTLPTILTLGRVAAVPAIVAAWFWSSPHATAAVTGLFVAAALTDWLDGYLARKLNASSKFGAFLDPVADKLMVAAALILLCTQPLAAGPLAGNAWLVPASTLVIIGREITMSALREWAATLGPTARDAVAVNAWGKWKTASQMVALTALLATRDGVAAGAAAGLGEQLLQASAAVGPPLLLVAAYLSAHSLALYLRGLWRFMA</sequence>
<evidence type="ECO:0000256" key="13">
    <source>
        <dbReference type="SAM" id="MobiDB-lite"/>
    </source>
</evidence>
<keyword evidence="11" id="KW-1208">Phospholipid metabolism</keyword>
<dbReference type="InterPro" id="IPR043130">
    <property type="entry name" value="CDP-OH_PTrfase_TM_dom"/>
</dbReference>
<dbReference type="GO" id="GO:0045995">
    <property type="term" value="P:regulation of embryonic development"/>
    <property type="evidence" value="ECO:0007669"/>
    <property type="project" value="UniProtKB-ARBA"/>
</dbReference>
<name>A0A2V0NY71_9CHLO</name>
<accession>A0A2V0NY71</accession>
<dbReference type="PANTHER" id="PTHR14269:SF62">
    <property type="entry name" value="CDP-DIACYLGLYCEROL--GLYCEROL-3-PHOSPHATE 3-PHOSPHATIDYLTRANSFERASE 1, CHLOROPLASTIC"/>
    <property type="match status" value="1"/>
</dbReference>
<dbReference type="InterPro" id="IPR048254">
    <property type="entry name" value="CDP_ALCOHOL_P_TRANSF_CS"/>
</dbReference>
<evidence type="ECO:0000313" key="15">
    <source>
        <dbReference type="EMBL" id="GBF92566.1"/>
    </source>
</evidence>
<dbReference type="Pfam" id="PF01066">
    <property type="entry name" value="CDP-OH_P_transf"/>
    <property type="match status" value="1"/>
</dbReference>
<dbReference type="EMBL" id="BDRX01000033">
    <property type="protein sequence ID" value="GBF92566.1"/>
    <property type="molecule type" value="Genomic_DNA"/>
</dbReference>
<dbReference type="FunCoup" id="A0A2V0NY71">
    <property type="interactions" value="155"/>
</dbReference>
<feature type="transmembrane region" description="Helical" evidence="14">
    <location>
        <begin position="331"/>
        <end position="351"/>
    </location>
</feature>
<dbReference type="GO" id="GO:0016020">
    <property type="term" value="C:membrane"/>
    <property type="evidence" value="ECO:0007669"/>
    <property type="project" value="UniProtKB-SubCell"/>
</dbReference>
<keyword evidence="9 14" id="KW-0472">Membrane</keyword>
<dbReference type="FunFam" id="1.20.120.1760:FF:000008">
    <property type="entry name" value="CDP-diacylglycerol--glycerol-3-phosphate 3-phosphatidyltransferase 2"/>
    <property type="match status" value="1"/>
</dbReference>
<dbReference type="PANTHER" id="PTHR14269">
    <property type="entry name" value="CDP-DIACYLGLYCEROL--GLYCEROL-3-PHOSPHATE 3-PHOSPHATIDYLTRANSFERASE-RELATED"/>
    <property type="match status" value="1"/>
</dbReference>
<evidence type="ECO:0000313" key="16">
    <source>
        <dbReference type="Proteomes" id="UP000247498"/>
    </source>
</evidence>
<dbReference type="STRING" id="307507.A0A2V0NY71"/>
<evidence type="ECO:0000256" key="6">
    <source>
        <dbReference type="ARBA" id="ARBA00022692"/>
    </source>
</evidence>
<comment type="subcellular location">
    <subcellularLocation>
        <location evidence="2">Membrane</location>
        <topology evidence="2">Multi-pass membrane protein</topology>
    </subcellularLocation>
</comment>
<evidence type="ECO:0000256" key="3">
    <source>
        <dbReference type="ARBA" id="ARBA00010441"/>
    </source>
</evidence>
<organism evidence="15 16">
    <name type="scientific">Raphidocelis subcapitata</name>
    <dbReference type="NCBI Taxonomy" id="307507"/>
    <lineage>
        <taxon>Eukaryota</taxon>
        <taxon>Viridiplantae</taxon>
        <taxon>Chlorophyta</taxon>
        <taxon>core chlorophytes</taxon>
        <taxon>Chlorophyceae</taxon>
        <taxon>CS clade</taxon>
        <taxon>Sphaeropleales</taxon>
        <taxon>Selenastraceae</taxon>
        <taxon>Raphidocelis</taxon>
    </lineage>
</organism>
<comment type="caution">
    <text evidence="15">The sequence shown here is derived from an EMBL/GenBank/DDBJ whole genome shotgun (WGS) entry which is preliminary data.</text>
</comment>
<proteinExistence type="inferred from homology"/>
<dbReference type="GO" id="GO:0030145">
    <property type="term" value="F:manganese ion binding"/>
    <property type="evidence" value="ECO:0007669"/>
    <property type="project" value="UniProtKB-ARBA"/>
</dbReference>
<dbReference type="GO" id="GO:0005737">
    <property type="term" value="C:cytoplasm"/>
    <property type="evidence" value="ECO:0007669"/>
    <property type="project" value="UniProtKB-ARBA"/>
</dbReference>
<keyword evidence="5 12" id="KW-0808">Transferase</keyword>
<feature type="region of interest" description="Disordered" evidence="13">
    <location>
        <begin position="89"/>
        <end position="116"/>
    </location>
</feature>
<evidence type="ECO:0000256" key="14">
    <source>
        <dbReference type="SAM" id="Phobius"/>
    </source>
</evidence>
<dbReference type="Gene3D" id="1.20.120.1760">
    <property type="match status" value="1"/>
</dbReference>
<evidence type="ECO:0000256" key="5">
    <source>
        <dbReference type="ARBA" id="ARBA00022679"/>
    </source>
</evidence>
<comment type="cofactor">
    <cofactor evidence="1">
        <name>Mn(2+)</name>
        <dbReference type="ChEBI" id="CHEBI:29035"/>
    </cofactor>
</comment>
<evidence type="ECO:0000256" key="12">
    <source>
        <dbReference type="RuleBase" id="RU003750"/>
    </source>
</evidence>
<evidence type="ECO:0000256" key="11">
    <source>
        <dbReference type="ARBA" id="ARBA00023264"/>
    </source>
</evidence>
<dbReference type="GO" id="GO:0008444">
    <property type="term" value="F:CDP-diacylglycerol-glycerol-3-phosphate 3-phosphatidyltransferase activity"/>
    <property type="evidence" value="ECO:0007669"/>
    <property type="project" value="InterPro"/>
</dbReference>
<dbReference type="NCBIfam" id="TIGR00560">
    <property type="entry name" value="pgsA"/>
    <property type="match status" value="1"/>
</dbReference>
<evidence type="ECO:0000256" key="1">
    <source>
        <dbReference type="ARBA" id="ARBA00001936"/>
    </source>
</evidence>
<dbReference type="GO" id="GO:0006655">
    <property type="term" value="P:phosphatidylglycerol biosynthetic process"/>
    <property type="evidence" value="ECO:0007669"/>
    <property type="project" value="UniProtKB-ARBA"/>
</dbReference>
<keyword evidence="7 14" id="KW-1133">Transmembrane helix</keyword>
<keyword evidence="10" id="KW-0594">Phospholipid biosynthesis</keyword>
<keyword evidence="16" id="KW-1185">Reference proteome</keyword>
<evidence type="ECO:0008006" key="17">
    <source>
        <dbReference type="Google" id="ProtNLM"/>
    </source>
</evidence>
<dbReference type="OrthoDB" id="10020554at2759"/>
<reference evidence="15 16" key="1">
    <citation type="journal article" date="2018" name="Sci. Rep.">
        <title>Raphidocelis subcapitata (=Pseudokirchneriella subcapitata) provides an insight into genome evolution and environmental adaptations in the Sphaeropleales.</title>
        <authorList>
            <person name="Suzuki S."/>
            <person name="Yamaguchi H."/>
            <person name="Nakajima N."/>
            <person name="Kawachi M."/>
        </authorList>
    </citation>
    <scope>NUCLEOTIDE SEQUENCE [LARGE SCALE GENOMIC DNA]</scope>
    <source>
        <strain evidence="15 16">NIES-35</strain>
    </source>
</reference>
<keyword evidence="8" id="KW-0443">Lipid metabolism</keyword>
<keyword evidence="6 14" id="KW-0812">Transmembrane</keyword>
<evidence type="ECO:0000256" key="9">
    <source>
        <dbReference type="ARBA" id="ARBA00023136"/>
    </source>
</evidence>
<dbReference type="PROSITE" id="PS00379">
    <property type="entry name" value="CDP_ALCOHOL_P_TRANSF"/>
    <property type="match status" value="1"/>
</dbReference>
<dbReference type="InterPro" id="IPR004570">
    <property type="entry name" value="Phosphatidylglycerol_P_synth"/>
</dbReference>
<protein>
    <recommendedName>
        <fullName evidence="17">CDP-diacylglycerol--glycerol-3-phosphate 3-phosphatidyltransferase</fullName>
    </recommendedName>
</protein>
<comment type="similarity">
    <text evidence="3 12">Belongs to the CDP-alcohol phosphatidyltransferase class-I family.</text>
</comment>
<evidence type="ECO:0000256" key="4">
    <source>
        <dbReference type="ARBA" id="ARBA00022516"/>
    </source>
</evidence>